<dbReference type="SUPFAM" id="SSF69572">
    <property type="entry name" value="Activating enzymes of the ubiquitin-like proteins"/>
    <property type="match status" value="1"/>
</dbReference>
<dbReference type="OrthoDB" id="4426339at2"/>
<dbReference type="Gene3D" id="3.40.50.720">
    <property type="entry name" value="NAD(P)-binding Rossmann-like Domain"/>
    <property type="match status" value="1"/>
</dbReference>
<feature type="domain" description="THIF-type NAD/FAD binding fold" evidence="1">
    <location>
        <begin position="151"/>
        <end position="358"/>
    </location>
</feature>
<reference evidence="2 3" key="1">
    <citation type="submission" date="2016-10" db="EMBL/GenBank/DDBJ databases">
        <authorList>
            <person name="de Groot N.N."/>
        </authorList>
    </citation>
    <scope>NUCLEOTIDE SEQUENCE [LARGE SCALE GENOMIC DNA]</scope>
    <source>
        <strain evidence="2 3">DSM 43794</strain>
    </source>
</reference>
<evidence type="ECO:0000259" key="1">
    <source>
        <dbReference type="Pfam" id="PF00899"/>
    </source>
</evidence>
<dbReference type="Proteomes" id="UP000217103">
    <property type="component" value="Unassembled WGS sequence"/>
</dbReference>
<dbReference type="AlphaFoldDB" id="A0A1H1AW15"/>
<dbReference type="STRING" id="35622.SAMN04489764_0679"/>
<accession>A0A1H1AW15</accession>
<dbReference type="Pfam" id="PF00899">
    <property type="entry name" value="ThiF"/>
    <property type="match status" value="1"/>
</dbReference>
<name>A0A1H1AW15_9ACTN</name>
<keyword evidence="2" id="KW-0808">Transferase</keyword>
<dbReference type="GO" id="GO:0008641">
    <property type="term" value="F:ubiquitin-like modifier activating enzyme activity"/>
    <property type="evidence" value="ECO:0007669"/>
    <property type="project" value="InterPro"/>
</dbReference>
<evidence type="ECO:0000313" key="3">
    <source>
        <dbReference type="Proteomes" id="UP000217103"/>
    </source>
</evidence>
<dbReference type="GO" id="GO:0016779">
    <property type="term" value="F:nucleotidyltransferase activity"/>
    <property type="evidence" value="ECO:0007669"/>
    <property type="project" value="UniProtKB-KW"/>
</dbReference>
<keyword evidence="3" id="KW-1185">Reference proteome</keyword>
<evidence type="ECO:0000313" key="2">
    <source>
        <dbReference type="EMBL" id="SDQ43859.1"/>
    </source>
</evidence>
<sequence length="383" mass="40494">MPTTQHRPEPRIGTGAVRDACLDRARGVRRPRIKPPLRRFRRDARTLQIGLHPHRAVVLHDVEPAVMRVLDRLDGAHTLRQVIEAAWAEGLDEEQTLTLLGMLIRRGVLEDAAASPAPLRSLPLRERDRLRPDLEALSLAPATIDCGYGALARRRAAYVRVYGAGRVGAQIAVLLAAAGVGDLCVIDAGTATAADVVPGGLGWSEVGGSRQDGAVAAARRVAPGVNAWTGEHASHPGDHARRPDLVVLAPVGRLDDTLAVTLVEAGIPHLAVAAFEGHGSVGPLVLPGRTACLHCVELARRDRDPSRPVVGACVGGLPSGETACDTVLAAQVAATAAGHALAHLDGLEHPSTNGTLDFLPDWGWMRRSWNIHPECGCSKNSLS</sequence>
<dbReference type="RefSeq" id="WP_093257652.1">
    <property type="nucleotide sequence ID" value="NZ_FNKK01000002.1"/>
</dbReference>
<gene>
    <name evidence="2" type="ORF">SAMN04489764_0679</name>
</gene>
<dbReference type="EMBL" id="FNKK01000002">
    <property type="protein sequence ID" value="SDQ43859.1"/>
    <property type="molecule type" value="Genomic_DNA"/>
</dbReference>
<dbReference type="InterPro" id="IPR035985">
    <property type="entry name" value="Ubiquitin-activating_enz"/>
</dbReference>
<keyword evidence="2" id="KW-0548">Nucleotidyltransferase</keyword>
<proteinExistence type="predicted"/>
<protein>
    <submittedName>
        <fullName evidence="2">Molybdopterin or thiamine biosynthesis adenylyltransferase</fullName>
    </submittedName>
</protein>
<organism evidence="2 3">
    <name type="scientific">Thermostaphylospora chromogena</name>
    <dbReference type="NCBI Taxonomy" id="35622"/>
    <lineage>
        <taxon>Bacteria</taxon>
        <taxon>Bacillati</taxon>
        <taxon>Actinomycetota</taxon>
        <taxon>Actinomycetes</taxon>
        <taxon>Streptosporangiales</taxon>
        <taxon>Thermomonosporaceae</taxon>
        <taxon>Thermostaphylospora</taxon>
    </lineage>
</organism>
<dbReference type="InterPro" id="IPR000594">
    <property type="entry name" value="ThiF_NAD_FAD-bd"/>
</dbReference>